<dbReference type="InterPro" id="IPR050576">
    <property type="entry name" value="Cilia_flagella_integrity"/>
</dbReference>
<dbReference type="InterPro" id="IPR001611">
    <property type="entry name" value="Leu-rich_rpt"/>
</dbReference>
<dbReference type="EMBL" id="CAKOFQ010006907">
    <property type="protein sequence ID" value="CAH1981365.1"/>
    <property type="molecule type" value="Genomic_DNA"/>
</dbReference>
<reference evidence="7" key="1">
    <citation type="submission" date="2022-03" db="EMBL/GenBank/DDBJ databases">
        <authorList>
            <person name="Sayadi A."/>
        </authorList>
    </citation>
    <scope>NUCLEOTIDE SEQUENCE</scope>
</reference>
<dbReference type="Pfam" id="PF13855">
    <property type="entry name" value="LRR_8"/>
    <property type="match status" value="1"/>
</dbReference>
<accession>A0A9P0KVU2</accession>
<dbReference type="Proteomes" id="UP001152888">
    <property type="component" value="Unassembled WGS sequence"/>
</dbReference>
<evidence type="ECO:0000256" key="3">
    <source>
        <dbReference type="ARBA" id="ARBA00022737"/>
    </source>
</evidence>
<comment type="caution">
    <text evidence="7">The sequence shown here is derived from an EMBL/GenBank/DDBJ whole genome shotgun (WGS) entry which is preliminary data.</text>
</comment>
<dbReference type="SMART" id="SM00365">
    <property type="entry name" value="LRR_SD22"/>
    <property type="match status" value="6"/>
</dbReference>
<dbReference type="PANTHER" id="PTHR45973">
    <property type="entry name" value="PROTEIN PHOSPHATASE 1 REGULATORY SUBUNIT SDS22-RELATED"/>
    <property type="match status" value="1"/>
</dbReference>
<keyword evidence="2" id="KW-0433">Leucine-rich repeat</keyword>
<organism evidence="7 8">
    <name type="scientific">Acanthoscelides obtectus</name>
    <name type="common">Bean weevil</name>
    <name type="synonym">Bruchus obtectus</name>
    <dbReference type="NCBI Taxonomy" id="200917"/>
    <lineage>
        <taxon>Eukaryota</taxon>
        <taxon>Metazoa</taxon>
        <taxon>Ecdysozoa</taxon>
        <taxon>Arthropoda</taxon>
        <taxon>Hexapoda</taxon>
        <taxon>Insecta</taxon>
        <taxon>Pterygota</taxon>
        <taxon>Neoptera</taxon>
        <taxon>Endopterygota</taxon>
        <taxon>Coleoptera</taxon>
        <taxon>Polyphaga</taxon>
        <taxon>Cucujiformia</taxon>
        <taxon>Chrysomeloidea</taxon>
        <taxon>Chrysomelidae</taxon>
        <taxon>Bruchinae</taxon>
        <taxon>Bruchini</taxon>
        <taxon>Acanthoscelides</taxon>
    </lineage>
</organism>
<evidence type="ECO:0000313" key="7">
    <source>
        <dbReference type="EMBL" id="CAH1981365.1"/>
    </source>
</evidence>
<dbReference type="OrthoDB" id="1939344at2759"/>
<dbReference type="SUPFAM" id="SSF52058">
    <property type="entry name" value="L domain-like"/>
    <property type="match status" value="1"/>
</dbReference>
<evidence type="ECO:0000256" key="5">
    <source>
        <dbReference type="SAM" id="Coils"/>
    </source>
</evidence>
<dbReference type="PANTHER" id="PTHR45973:SF8">
    <property type="entry name" value="LEUCINE-RICH REPEAT-CONTAINING PROTEIN 49"/>
    <property type="match status" value="1"/>
</dbReference>
<dbReference type="InterPro" id="IPR032675">
    <property type="entry name" value="LRR_dom_sf"/>
</dbReference>
<proteinExistence type="predicted"/>
<keyword evidence="5" id="KW-0175">Coiled coil</keyword>
<evidence type="ECO:0000313" key="8">
    <source>
        <dbReference type="Proteomes" id="UP001152888"/>
    </source>
</evidence>
<keyword evidence="3" id="KW-0677">Repeat</keyword>
<dbReference type="PROSITE" id="PS51450">
    <property type="entry name" value="LRR"/>
    <property type="match status" value="3"/>
</dbReference>
<dbReference type="SMART" id="SM00369">
    <property type="entry name" value="LRR_TYP"/>
    <property type="match status" value="5"/>
</dbReference>
<feature type="region of interest" description="Disordered" evidence="6">
    <location>
        <begin position="302"/>
        <end position="323"/>
    </location>
</feature>
<protein>
    <recommendedName>
        <fullName evidence="4">Dynein axonemal assembly factor 1 homolog</fullName>
    </recommendedName>
</protein>
<keyword evidence="8" id="KW-1185">Reference proteome</keyword>
<name>A0A9P0KVU2_ACAOB</name>
<comment type="function">
    <text evidence="1">Cilium-specific protein required for cilia structures.</text>
</comment>
<dbReference type="InterPro" id="IPR025875">
    <property type="entry name" value="Leu-rich_rpt_4"/>
</dbReference>
<dbReference type="InterPro" id="IPR003591">
    <property type="entry name" value="Leu-rich_rpt_typical-subtyp"/>
</dbReference>
<evidence type="ECO:0000256" key="2">
    <source>
        <dbReference type="ARBA" id="ARBA00022614"/>
    </source>
</evidence>
<dbReference type="AlphaFoldDB" id="A0A9P0KVU2"/>
<evidence type="ECO:0000256" key="6">
    <source>
        <dbReference type="SAM" id="MobiDB-lite"/>
    </source>
</evidence>
<feature type="coiled-coil region" evidence="5">
    <location>
        <begin position="573"/>
        <end position="600"/>
    </location>
</feature>
<evidence type="ECO:0000256" key="1">
    <source>
        <dbReference type="ARBA" id="ARBA00003843"/>
    </source>
</evidence>
<dbReference type="Pfam" id="PF12799">
    <property type="entry name" value="LRR_4"/>
    <property type="match status" value="1"/>
</dbReference>
<sequence>MPISSCAATIERKKSSKPIIPPKNLEQNELQPVEKSLLKIAPALPVQDKRGLCVRSHSTLNASTLSKIQDGSLHCEPSVLRTHPDGSLHVSRLQEEKETHPDRMSLDRKGLTMVPIIDGEPRLRLLSLQHNLINSLEMLSKQSFPALVFLDIYDNQLEQMQSLDKLENLRVLLMGKNRIKKIEGLDHMKKIEVLDLHGNQISQVGGLSALMELKVLNLAGNQIRIISSRDLHGLHSLLELNLRRNRLRKLLGFDQVPNLSKLFLSNNDLQSNLQQETLTSLLSSEHSVKNKTDSSSVLSVATTTSSNLSGPSHSSNNSSISNRSLTRTVKSAVYGKSLSQKCHARAATAKVKKQTPLVAKDREQGGDYLIEICGRHLNIYGQGAVRFIDKPWDASRANDVIIAKFNYVNFNSITSTFCKLRHRFPNIDTLVFKETNIHCLGQFNALAEVQGFSSLSIEAEGNPICQKEWRMYAIYRLAHWGLKVINDKEITEEEIKTANEDYQSLSDLVLWSLPDVLLQPLLVRLRLDVNNGITEQNAKKWLLSADPELRSVVSKEALQWKKCSSVQEESLMKQKAKQHISTLLEEMVNAVNKLRLFEEEWPTILHNFVQNALLDYSQLDLYLKQKMQELNK</sequence>
<dbReference type="Gene3D" id="3.80.10.10">
    <property type="entry name" value="Ribonuclease Inhibitor"/>
    <property type="match status" value="2"/>
</dbReference>
<evidence type="ECO:0000256" key="4">
    <source>
        <dbReference type="ARBA" id="ARBA00024433"/>
    </source>
</evidence>
<gene>
    <name evidence="7" type="ORF">ACAOBT_LOCUS14437</name>
</gene>